<evidence type="ECO:0000313" key="3">
    <source>
        <dbReference type="Proteomes" id="UP001642409"/>
    </source>
</evidence>
<keyword evidence="3" id="KW-1185">Reference proteome</keyword>
<evidence type="ECO:0000313" key="2">
    <source>
        <dbReference type="EMBL" id="CAL6105233.1"/>
    </source>
</evidence>
<dbReference type="AlphaFoldDB" id="A0AA86TMK4"/>
<gene>
    <name evidence="1" type="ORF">HINF_LOCUS5013</name>
    <name evidence="2" type="ORF">HINF_LOCUS73165</name>
</gene>
<name>A0AA86TMK4_9EUKA</name>
<dbReference type="EMBL" id="CATOUU010000129">
    <property type="protein sequence ID" value="CAI9917368.1"/>
    <property type="molecule type" value="Genomic_DNA"/>
</dbReference>
<reference evidence="1" key="1">
    <citation type="submission" date="2023-06" db="EMBL/GenBank/DDBJ databases">
        <authorList>
            <person name="Kurt Z."/>
        </authorList>
    </citation>
    <scope>NUCLEOTIDE SEQUENCE</scope>
</reference>
<dbReference type="Proteomes" id="UP001642409">
    <property type="component" value="Unassembled WGS sequence"/>
</dbReference>
<proteinExistence type="predicted"/>
<comment type="caution">
    <text evidence="1">The sequence shown here is derived from an EMBL/GenBank/DDBJ whole genome shotgun (WGS) entry which is preliminary data.</text>
</comment>
<dbReference type="EMBL" id="CAXDID020000593">
    <property type="protein sequence ID" value="CAL6105233.1"/>
    <property type="molecule type" value="Genomic_DNA"/>
</dbReference>
<reference evidence="2 3" key="2">
    <citation type="submission" date="2024-07" db="EMBL/GenBank/DDBJ databases">
        <authorList>
            <person name="Akdeniz Z."/>
        </authorList>
    </citation>
    <scope>NUCLEOTIDE SEQUENCE [LARGE SCALE GENOMIC DNA]</scope>
</reference>
<organism evidence="1">
    <name type="scientific">Hexamita inflata</name>
    <dbReference type="NCBI Taxonomy" id="28002"/>
    <lineage>
        <taxon>Eukaryota</taxon>
        <taxon>Metamonada</taxon>
        <taxon>Diplomonadida</taxon>
        <taxon>Hexamitidae</taxon>
        <taxon>Hexamitinae</taxon>
        <taxon>Hexamita</taxon>
    </lineage>
</organism>
<protein>
    <submittedName>
        <fullName evidence="2">Hypothetical_protein</fullName>
    </submittedName>
</protein>
<accession>A0AA86TMK4</accession>
<evidence type="ECO:0000313" key="1">
    <source>
        <dbReference type="EMBL" id="CAI9917368.1"/>
    </source>
</evidence>
<sequence>MPFLMQEQQQRLYVTWVDEIDINTIQIESLKAQYYEIEINGVNKQNEQFIRDIINKTKHLKVVNSMLNLSIFVGNWMFLSFHDCVCEDNFENCMIYHLVVEYCQLTSIQIYSLQLVSMRINLNNLSNFDFINDQNINCRDKNLIIKNQTINLDNWQGYWQSITLENCTYKGEIKENSLKLEQINIKQCDINKFKMFQNILCQNKIFFTDTAQQSNQQFDFEFNNKQLNVVLHLYNYICNLDQIINLQGEFILENCLLLNNANIQNNQGKIIKIIKIIMDENMNYSIDFNALRYCEALIIIQIEKLNISFLNLNQCSPEEVELSEMIIDFKQIQGKWNKLTFNYCEFLNEQQCQLEANQLKLYSIKQQLNFLKNVKCSKMSLNNCLVSSLPESKSINIVQSTVNIQERNKNVETIAVTNCKLVKFTLSLFPELTSATVKQDTESYKTFSDMVKLYFKQKQQCLKRGDLFQKQLVQQQYITKCKNIKVDKVRSYIFSVIQIMQLQKVVFYE</sequence>